<comment type="caution">
    <text evidence="2">The sequence shown here is derived from an EMBL/GenBank/DDBJ whole genome shotgun (WGS) entry which is preliminary data.</text>
</comment>
<keyword evidence="1" id="KW-0472">Membrane</keyword>
<dbReference type="RefSeq" id="WP_060652802.1">
    <property type="nucleotide sequence ID" value="NZ_AZXY01000008.1"/>
</dbReference>
<feature type="transmembrane region" description="Helical" evidence="1">
    <location>
        <begin position="216"/>
        <end position="236"/>
    </location>
</feature>
<evidence type="ECO:0000313" key="2">
    <source>
        <dbReference type="EMBL" id="KSZ57552.1"/>
    </source>
</evidence>
<dbReference type="PANTHER" id="PTHR39419:SF1">
    <property type="entry name" value="SLL0814 PROTEIN"/>
    <property type="match status" value="1"/>
</dbReference>
<feature type="transmembrane region" description="Helical" evidence="1">
    <location>
        <begin position="108"/>
        <end position="128"/>
    </location>
</feature>
<dbReference type="Proteomes" id="UP000053060">
    <property type="component" value="Unassembled WGS sequence"/>
</dbReference>
<feature type="transmembrane region" description="Helical" evidence="1">
    <location>
        <begin position="44"/>
        <end position="63"/>
    </location>
</feature>
<protein>
    <submittedName>
        <fullName evidence="2">Caratenoid biosynthesis protein</fullName>
    </submittedName>
</protein>
<reference evidence="2 3" key="2">
    <citation type="journal article" date="2016" name="Genome Announc.">
        <title>Draft Genome Sequence of a Versatile Hydrocarbon-Degrading Bacterium, Rhodococcus pyridinivorans Strain KG-16, Collected from Oil Fields in India.</title>
        <authorList>
            <person name="Aggarwal R.K."/>
            <person name="Dawar C."/>
            <person name="Phanindranath R."/>
            <person name="Mutnuri L."/>
            <person name="Dayal A.M."/>
        </authorList>
    </citation>
    <scope>NUCLEOTIDE SEQUENCE [LARGE SCALE GENOMIC DNA]</scope>
    <source>
        <strain evidence="2 3">KG-16</strain>
    </source>
</reference>
<keyword evidence="1" id="KW-1133">Transmembrane helix</keyword>
<dbReference type="Pfam" id="PF04240">
    <property type="entry name" value="Caroten_synth"/>
    <property type="match status" value="1"/>
</dbReference>
<keyword evidence="1" id="KW-0812">Transmembrane</keyword>
<dbReference type="PATRIC" id="fig|1441730.3.peg.3410"/>
<organism evidence="2 3">
    <name type="scientific">Rhodococcus pyridinivorans KG-16</name>
    <dbReference type="NCBI Taxonomy" id="1441730"/>
    <lineage>
        <taxon>Bacteria</taxon>
        <taxon>Bacillati</taxon>
        <taxon>Actinomycetota</taxon>
        <taxon>Actinomycetes</taxon>
        <taxon>Mycobacteriales</taxon>
        <taxon>Nocardiaceae</taxon>
        <taxon>Rhodococcus</taxon>
    </lineage>
</organism>
<evidence type="ECO:0000313" key="3">
    <source>
        <dbReference type="Proteomes" id="UP000053060"/>
    </source>
</evidence>
<feature type="transmembrane region" description="Helical" evidence="1">
    <location>
        <begin position="17"/>
        <end position="37"/>
    </location>
</feature>
<reference evidence="3" key="1">
    <citation type="submission" date="2015-01" db="EMBL/GenBank/DDBJ databases">
        <title>Draft genome sequence of Rhodococcus pyridinivorans strain KG-16, a hydrocarbon-degrading bacterium.</title>
        <authorList>
            <person name="Aggarwal R.K."/>
            <person name="Dawar C."/>
        </authorList>
    </citation>
    <scope>NUCLEOTIDE SEQUENCE [LARGE SCALE GENOMIC DNA]</scope>
    <source>
        <strain evidence="3">KG-16</strain>
    </source>
</reference>
<dbReference type="EMBL" id="AZXY01000008">
    <property type="protein sequence ID" value="KSZ57552.1"/>
    <property type="molecule type" value="Genomic_DNA"/>
</dbReference>
<feature type="transmembrane region" description="Helical" evidence="1">
    <location>
        <begin position="242"/>
        <end position="265"/>
    </location>
</feature>
<gene>
    <name evidence="2" type="ORF">Z045_16375</name>
</gene>
<dbReference type="PANTHER" id="PTHR39419">
    <property type="entry name" value="SLL0814 PROTEIN"/>
    <property type="match status" value="1"/>
</dbReference>
<name>A0A0V9UHS0_9NOCA</name>
<feature type="transmembrane region" description="Helical" evidence="1">
    <location>
        <begin position="69"/>
        <end position="87"/>
    </location>
</feature>
<feature type="transmembrane region" description="Helical" evidence="1">
    <location>
        <begin position="185"/>
        <end position="204"/>
    </location>
</feature>
<sequence length="292" mass="31103">MTDTRVPAPPRPARWRTILPIVPAVAAVLAQIAYPLTSGDARDAATVAVVTLLTAACLVHAALNRGLTFAVVLFVSSAGIGYLSEVVGTMTGYPYGCYSYVTDRLGPAAFDVPLVVPLAWSAGLYPVWCVASRLVGNGPGRIAMVTVGMLGWDLYLDPQMVADGHWSWCNAGGLPGIEHIPLTNYAGWLLVAAIMATVLVLVDSRSDRADTPRHDAVPIALFLWTWLGSALAHSVFLDAPELRYSAVYGLVVMGVLGVPLLVSLVRSWRGRVSGPGWDETRLAASDPNDRRG</sequence>
<proteinExistence type="predicted"/>
<evidence type="ECO:0000256" key="1">
    <source>
        <dbReference type="SAM" id="Phobius"/>
    </source>
</evidence>
<accession>A0A0V9UHS0</accession>
<dbReference type="InterPro" id="IPR007354">
    <property type="entry name" value="CruF-like"/>
</dbReference>
<dbReference type="AlphaFoldDB" id="A0A0V9UHS0"/>